<comment type="caution">
    <text evidence="2">The sequence shown here is derived from an EMBL/GenBank/DDBJ whole genome shotgun (WGS) entry which is preliminary data.</text>
</comment>
<dbReference type="Gene3D" id="1.10.10.10">
    <property type="entry name" value="Winged helix-like DNA-binding domain superfamily/Winged helix DNA-binding domain"/>
    <property type="match status" value="1"/>
</dbReference>
<dbReference type="SUPFAM" id="SSF46785">
    <property type="entry name" value="Winged helix' DNA-binding domain"/>
    <property type="match status" value="1"/>
</dbReference>
<dbReference type="AlphaFoldDB" id="A0A4Y2P896"/>
<gene>
    <name evidence="2" type="ORF">AVEN_228659_1</name>
</gene>
<evidence type="ECO:0000313" key="2">
    <source>
        <dbReference type="EMBL" id="GBN46630.1"/>
    </source>
</evidence>
<evidence type="ECO:0000259" key="1">
    <source>
        <dbReference type="PROSITE" id="PS51507"/>
    </source>
</evidence>
<sequence length="87" mass="10210">MGRKGSLLVPFLQKGLNEKKYQNLTFEDESRLIFIINFRHKAKGLGEEDEKICKDWYELKDKEYVSGSNHYKLAKKSLLASLKTRIM</sequence>
<dbReference type="GO" id="GO:0000976">
    <property type="term" value="F:transcription cis-regulatory region binding"/>
    <property type="evidence" value="ECO:0007669"/>
    <property type="project" value="InterPro"/>
</dbReference>
<dbReference type="EMBL" id="BGPR01010522">
    <property type="protein sequence ID" value="GBN46630.1"/>
    <property type="molecule type" value="Genomic_DNA"/>
</dbReference>
<name>A0A4Y2P896_ARAVE</name>
<organism evidence="2 3">
    <name type="scientific">Araneus ventricosus</name>
    <name type="common">Orbweaver spider</name>
    <name type="synonym">Epeira ventricosa</name>
    <dbReference type="NCBI Taxonomy" id="182803"/>
    <lineage>
        <taxon>Eukaryota</taxon>
        <taxon>Metazoa</taxon>
        <taxon>Ecdysozoa</taxon>
        <taxon>Arthropoda</taxon>
        <taxon>Chelicerata</taxon>
        <taxon>Arachnida</taxon>
        <taxon>Araneae</taxon>
        <taxon>Araneomorphae</taxon>
        <taxon>Entelegynae</taxon>
        <taxon>Araneoidea</taxon>
        <taxon>Araneidae</taxon>
        <taxon>Araneus</taxon>
    </lineage>
</organism>
<dbReference type="PROSITE" id="PS51507">
    <property type="entry name" value="IRF_2"/>
    <property type="match status" value="1"/>
</dbReference>
<accession>A0A4Y2P896</accession>
<dbReference type="InterPro" id="IPR036390">
    <property type="entry name" value="WH_DNA-bd_sf"/>
</dbReference>
<dbReference type="Proteomes" id="UP000499080">
    <property type="component" value="Unassembled WGS sequence"/>
</dbReference>
<feature type="domain" description="IRF tryptophan pentad repeat" evidence="1">
    <location>
        <begin position="5"/>
        <end position="87"/>
    </location>
</feature>
<protein>
    <recommendedName>
        <fullName evidence="1">IRF tryptophan pentad repeat domain-containing protein</fullName>
    </recommendedName>
</protein>
<dbReference type="OrthoDB" id="6432646at2759"/>
<dbReference type="InterPro" id="IPR001346">
    <property type="entry name" value="Interferon_reg_fact_DNA-bd_dom"/>
</dbReference>
<dbReference type="InterPro" id="IPR036388">
    <property type="entry name" value="WH-like_DNA-bd_sf"/>
</dbReference>
<proteinExistence type="predicted"/>
<evidence type="ECO:0000313" key="3">
    <source>
        <dbReference type="Proteomes" id="UP000499080"/>
    </source>
</evidence>
<reference evidence="2 3" key="1">
    <citation type="journal article" date="2019" name="Sci. Rep.">
        <title>Orb-weaving spider Araneus ventricosus genome elucidates the spidroin gene catalogue.</title>
        <authorList>
            <person name="Kono N."/>
            <person name="Nakamura H."/>
            <person name="Ohtoshi R."/>
            <person name="Moran D.A.P."/>
            <person name="Shinohara A."/>
            <person name="Yoshida Y."/>
            <person name="Fujiwara M."/>
            <person name="Mori M."/>
            <person name="Tomita M."/>
            <person name="Arakawa K."/>
        </authorList>
    </citation>
    <scope>NUCLEOTIDE SEQUENCE [LARGE SCALE GENOMIC DNA]</scope>
</reference>
<dbReference type="Pfam" id="PF00605">
    <property type="entry name" value="IRF"/>
    <property type="match status" value="1"/>
</dbReference>
<keyword evidence="3" id="KW-1185">Reference proteome</keyword>